<gene>
    <name evidence="1" type="ORF">K457DRAFT_894759</name>
</gene>
<keyword evidence="2" id="KW-1185">Reference proteome</keyword>
<evidence type="ECO:0000313" key="2">
    <source>
        <dbReference type="Proteomes" id="UP000078512"/>
    </source>
</evidence>
<dbReference type="EMBL" id="KV442041">
    <property type="protein sequence ID" value="OAQ29437.1"/>
    <property type="molecule type" value="Genomic_DNA"/>
</dbReference>
<sequence length="636" mass="71564">ILVSQAWSFLFSPPLWRSISIYKQQKERRKIMRMLGAPSPEQGQGHGKVQGGGGHGGAIDFSHFKKWILEDDGRGPKALLRNGHLIRELRTEMCSVLDLVVEADEKGSVRELEEVMYFSDPLYGGSDLIADNIWPEFLTSFEVCPWLFRQDDDEEEEECPGPPRTRLEKSALVQLLRQNGNLRRLTIFGTVNLHQYESSHQERHSNDGSIVSSWLEALPGSLETLSMDTPRSIYDNVRIGKEGCPAFSLPVLDRLHTLSLMNIGPVYSGNRFDVPSNFYADLLRACPNLKALRFPIQYTPSRHEAGFTGHREQPLDFAKIIQESCPNLTALCIDGQIPDAQFAELLGSSRRGWRSIKIGDRLYSGYPKSITTNDFGPLAIKALLQHAGTLESVRFHNCHRIPSESLQELLCTAPKLRQFHSIATSSFVKEATLDARDIVQSEWVCSNLESLACKITHIPRPDLTLQGTIEEFIADQNMFELDYGPTLATSFSSFSLGYSIDESRRLQAQVYNQLARLPHLQDLILNTKRFTFGRRCYGFGPSVIQGNGEVFKDCRQPDGLPMTLASGMDVLKNLQKLRRVASGGIPVGFDNEAEKAWREEHWPGVVVADLSAFQQLEDSCWSALFDIPLDWCSAWT</sequence>
<evidence type="ECO:0000313" key="1">
    <source>
        <dbReference type="EMBL" id="OAQ29437.1"/>
    </source>
</evidence>
<organism evidence="1 2">
    <name type="scientific">Linnemannia elongata AG-77</name>
    <dbReference type="NCBI Taxonomy" id="1314771"/>
    <lineage>
        <taxon>Eukaryota</taxon>
        <taxon>Fungi</taxon>
        <taxon>Fungi incertae sedis</taxon>
        <taxon>Mucoromycota</taxon>
        <taxon>Mortierellomycotina</taxon>
        <taxon>Mortierellomycetes</taxon>
        <taxon>Mortierellales</taxon>
        <taxon>Mortierellaceae</taxon>
        <taxon>Linnemannia</taxon>
    </lineage>
</organism>
<dbReference type="Gene3D" id="3.80.10.10">
    <property type="entry name" value="Ribonuclease Inhibitor"/>
    <property type="match status" value="1"/>
</dbReference>
<dbReference type="AlphaFoldDB" id="A0A197JVV7"/>
<evidence type="ECO:0008006" key="3">
    <source>
        <dbReference type="Google" id="ProtNLM"/>
    </source>
</evidence>
<name>A0A197JVV7_9FUNG</name>
<protein>
    <recommendedName>
        <fullName evidence="3">RNI-like protein</fullName>
    </recommendedName>
</protein>
<dbReference type="InterPro" id="IPR032675">
    <property type="entry name" value="LRR_dom_sf"/>
</dbReference>
<dbReference type="Proteomes" id="UP000078512">
    <property type="component" value="Unassembled WGS sequence"/>
</dbReference>
<reference evidence="1 2" key="1">
    <citation type="submission" date="2016-05" db="EMBL/GenBank/DDBJ databases">
        <title>Genome sequencing reveals origins of a unique bacterial endosymbiosis in the earliest lineages of terrestrial Fungi.</title>
        <authorList>
            <consortium name="DOE Joint Genome Institute"/>
            <person name="Uehling J."/>
            <person name="Gryganskyi A."/>
            <person name="Hameed K."/>
            <person name="Tschaplinski T."/>
            <person name="Misztal P."/>
            <person name="Wu S."/>
            <person name="Desiro A."/>
            <person name="Vande Pol N."/>
            <person name="Du Z.-Y."/>
            <person name="Zienkiewicz A."/>
            <person name="Zienkiewicz K."/>
            <person name="Morin E."/>
            <person name="Tisserant E."/>
            <person name="Splivallo R."/>
            <person name="Hainaut M."/>
            <person name="Henrissat B."/>
            <person name="Ohm R."/>
            <person name="Kuo A."/>
            <person name="Yan J."/>
            <person name="Lipzen A."/>
            <person name="Nolan M."/>
            <person name="Labutti K."/>
            <person name="Barry K."/>
            <person name="Goldstein A."/>
            <person name="Labbe J."/>
            <person name="Schadt C."/>
            <person name="Tuskan G."/>
            <person name="Grigoriev I."/>
            <person name="Martin F."/>
            <person name="Vilgalys R."/>
            <person name="Bonito G."/>
        </authorList>
    </citation>
    <scope>NUCLEOTIDE SEQUENCE [LARGE SCALE GENOMIC DNA]</scope>
    <source>
        <strain evidence="1 2">AG-77</strain>
    </source>
</reference>
<dbReference type="SUPFAM" id="SSF52047">
    <property type="entry name" value="RNI-like"/>
    <property type="match status" value="1"/>
</dbReference>
<accession>A0A197JVV7</accession>
<feature type="non-terminal residue" evidence="1">
    <location>
        <position position="1"/>
    </location>
</feature>
<dbReference type="OrthoDB" id="2440899at2759"/>
<proteinExistence type="predicted"/>